<feature type="transmembrane region" description="Helical" evidence="9">
    <location>
        <begin position="826"/>
        <end position="849"/>
    </location>
</feature>
<sequence>MTEPATGIDRIEANGLRLELAPRRMSGALVSGWQLRGLAPLVLQLPALALMLLLVAPALTTVWLAAGPRPLVVVCCAAVVCAAWTVRRLHENRWLPRAWDLVMWSLWLAGAVVAAIVAAVQLRWWPLACWTIAAGVGAALLWLWLRKSVGRLRTAQLPAVVGVTAVGILYGTSDGIESYTITVAWVLLTVLMLGLTILIAWTLRHTWWPWWPLIVPFGVSAFVAGLAGRLIIEWFADGVTSVPGQKFLYALMLGGAFTWVWFGALFVLVRVAIASIEADPVRSSDLAALTGWRRWWRLLALLNPVLVIVGLVVTVAAARVFDVILVGVPGPLQYTLDSVTLHWWYLPAASGGDRAAAAAFSLPLAVLVGLLAWLLQMGMPRHHTRWPTPPRAALPVHLRMSVDAIRYRGPASGPARRGLLTAVAIGSAARALRILAATLTTIATVVRPSGHASCDPRLAGAALSSAAHTNAGSYVAEESAAREGGHSDVQPSAGVGGAVGESGTESSSGEVSVARIGGGVVGIAGGGGAAADTGTGNAGHSGVWSGTAGDHSAEMGAVGEGGIESGSGEASVARKVSNEAGVGSFGGGVDVSSEGGTEDGRAASNVTGDGSGGSDGVRSEAGIAAYVGAAAGQERRVVANGAVGDGDWAVRVAIAREVGRRATRLSRRADGIGAQIDSLSARMRRRVLPVGWQAGGLCLRVGLVSLVLLLPLAVLVVNSWRGLDGPALVGPGSVWRDGELWRALRNTALVAAVASVLTVTAALPPAYYAAAPEPASGRAASSARARSRAVMGLLVVLAVLPAQVYLGPIRSYITDHGLAGTSMPLILVHAAIGLPIAILILRGALLAPADSPLAESQRDPASVGYRVRGVARTAGPAVVAVLVLQLVQVWNDFFIGLQVRGADASPWSLLLWSEARQVHEGVAHLAAAGLLSSVPPVLLLLLTWRRFLVPGLTGGVLR</sequence>
<feature type="region of interest" description="Disordered" evidence="8">
    <location>
        <begin position="474"/>
        <end position="511"/>
    </location>
</feature>
<dbReference type="PANTHER" id="PTHR32243">
    <property type="entry name" value="MALTOSE TRANSPORT SYSTEM PERMEASE-RELATED"/>
    <property type="match status" value="1"/>
</dbReference>
<evidence type="ECO:0000256" key="7">
    <source>
        <dbReference type="ARBA" id="ARBA00023136"/>
    </source>
</evidence>
<feature type="compositionally biased region" description="Low complexity" evidence="8">
    <location>
        <begin position="501"/>
        <end position="511"/>
    </location>
</feature>
<evidence type="ECO:0000313" key="10">
    <source>
        <dbReference type="EMBL" id="MBU3064824.1"/>
    </source>
</evidence>
<evidence type="ECO:0000256" key="5">
    <source>
        <dbReference type="ARBA" id="ARBA00022692"/>
    </source>
</evidence>
<comment type="subcellular location">
    <subcellularLocation>
        <location evidence="1">Cell membrane</location>
        <topology evidence="1">Multi-pass membrane protein</topology>
    </subcellularLocation>
</comment>
<dbReference type="EMBL" id="JAHKNI010000008">
    <property type="protein sequence ID" value="MBU3064824.1"/>
    <property type="molecule type" value="Genomic_DNA"/>
</dbReference>
<keyword evidence="2" id="KW-0813">Transport</keyword>
<accession>A0ABS6B3K5</accession>
<feature type="transmembrane region" description="Helical" evidence="9">
    <location>
        <begin position="247"/>
        <end position="274"/>
    </location>
</feature>
<evidence type="ECO:0000256" key="8">
    <source>
        <dbReference type="SAM" id="MobiDB-lite"/>
    </source>
</evidence>
<feature type="transmembrane region" description="Helical" evidence="9">
    <location>
        <begin position="210"/>
        <end position="232"/>
    </location>
</feature>
<feature type="transmembrane region" description="Helical" evidence="9">
    <location>
        <begin position="355"/>
        <end position="375"/>
    </location>
</feature>
<keyword evidence="6 9" id="KW-1133">Transmembrane helix</keyword>
<keyword evidence="3" id="KW-1003">Cell membrane</keyword>
<feature type="transmembrane region" description="Helical" evidence="9">
    <location>
        <begin position="98"/>
        <end position="118"/>
    </location>
</feature>
<dbReference type="InterPro" id="IPR050901">
    <property type="entry name" value="BP-dep_ABC_trans_perm"/>
</dbReference>
<dbReference type="SUPFAM" id="SSF161098">
    <property type="entry name" value="MetI-like"/>
    <property type="match status" value="1"/>
</dbReference>
<evidence type="ECO:0000313" key="11">
    <source>
        <dbReference type="Proteomes" id="UP000733379"/>
    </source>
</evidence>
<name>A0ABS6B3K5_9NOCA</name>
<protein>
    <recommendedName>
        <fullName evidence="12">ABC transmembrane type-1 domain-containing protein</fullName>
    </recommendedName>
</protein>
<reference evidence="10 11" key="1">
    <citation type="submission" date="2021-06" db="EMBL/GenBank/DDBJ databases">
        <title>Actinomycetes sequencing.</title>
        <authorList>
            <person name="Shan Q."/>
        </authorList>
    </citation>
    <scope>NUCLEOTIDE SEQUENCE [LARGE SCALE GENOMIC DNA]</scope>
    <source>
        <strain evidence="10 11">NEAU-G5</strain>
    </source>
</reference>
<dbReference type="PANTHER" id="PTHR32243:SF50">
    <property type="entry name" value="MALTOSE_MALTODEXTRIN TRANSPORT SYSTEM PERMEASE PROTEIN MALG"/>
    <property type="match status" value="1"/>
</dbReference>
<proteinExistence type="predicted"/>
<feature type="transmembrane region" description="Helical" evidence="9">
    <location>
        <begin position="789"/>
        <end position="806"/>
    </location>
</feature>
<evidence type="ECO:0000256" key="3">
    <source>
        <dbReference type="ARBA" id="ARBA00022475"/>
    </source>
</evidence>
<dbReference type="Gene3D" id="1.10.3720.10">
    <property type="entry name" value="MetI-like"/>
    <property type="match status" value="1"/>
</dbReference>
<evidence type="ECO:0000256" key="6">
    <source>
        <dbReference type="ARBA" id="ARBA00022989"/>
    </source>
</evidence>
<feature type="transmembrane region" description="Helical" evidence="9">
    <location>
        <begin position="690"/>
        <end position="717"/>
    </location>
</feature>
<feature type="transmembrane region" description="Helical" evidence="9">
    <location>
        <begin position="157"/>
        <end position="173"/>
    </location>
</feature>
<keyword evidence="4" id="KW-0762">Sugar transport</keyword>
<feature type="region of interest" description="Disordered" evidence="8">
    <location>
        <begin position="583"/>
        <end position="615"/>
    </location>
</feature>
<evidence type="ECO:0000256" key="4">
    <source>
        <dbReference type="ARBA" id="ARBA00022597"/>
    </source>
</evidence>
<feature type="transmembrane region" description="Helical" evidence="9">
    <location>
        <begin position="124"/>
        <end position="145"/>
    </location>
</feature>
<feature type="transmembrane region" description="Helical" evidence="9">
    <location>
        <begin position="179"/>
        <end position="203"/>
    </location>
</feature>
<feature type="transmembrane region" description="Helical" evidence="9">
    <location>
        <begin position="870"/>
        <end position="890"/>
    </location>
</feature>
<feature type="transmembrane region" description="Helical" evidence="9">
    <location>
        <begin position="70"/>
        <end position="86"/>
    </location>
</feature>
<feature type="transmembrane region" description="Helical" evidence="9">
    <location>
        <begin position="748"/>
        <end position="768"/>
    </location>
</feature>
<evidence type="ECO:0000256" key="1">
    <source>
        <dbReference type="ARBA" id="ARBA00004651"/>
    </source>
</evidence>
<comment type="caution">
    <text evidence="10">The sequence shown here is derived from an EMBL/GenBank/DDBJ whole genome shotgun (WGS) entry which is preliminary data.</text>
</comment>
<evidence type="ECO:0008006" key="12">
    <source>
        <dbReference type="Google" id="ProtNLM"/>
    </source>
</evidence>
<evidence type="ECO:0000256" key="9">
    <source>
        <dbReference type="SAM" id="Phobius"/>
    </source>
</evidence>
<organism evidence="10 11">
    <name type="scientific">Nocardia albiluteola</name>
    <dbReference type="NCBI Taxonomy" id="2842303"/>
    <lineage>
        <taxon>Bacteria</taxon>
        <taxon>Bacillati</taxon>
        <taxon>Actinomycetota</taxon>
        <taxon>Actinomycetes</taxon>
        <taxon>Mycobacteriales</taxon>
        <taxon>Nocardiaceae</taxon>
        <taxon>Nocardia</taxon>
    </lineage>
</organism>
<keyword evidence="5 9" id="KW-0812">Transmembrane</keyword>
<feature type="transmembrane region" description="Helical" evidence="9">
    <location>
        <begin position="41"/>
        <end position="64"/>
    </location>
</feature>
<feature type="transmembrane region" description="Helical" evidence="9">
    <location>
        <begin position="921"/>
        <end position="942"/>
    </location>
</feature>
<evidence type="ECO:0000256" key="2">
    <source>
        <dbReference type="ARBA" id="ARBA00022448"/>
    </source>
</evidence>
<keyword evidence="7 9" id="KW-0472">Membrane</keyword>
<keyword evidence="11" id="KW-1185">Reference proteome</keyword>
<gene>
    <name evidence="10" type="ORF">KO481_25260</name>
</gene>
<feature type="transmembrane region" description="Helical" evidence="9">
    <location>
        <begin position="295"/>
        <end position="321"/>
    </location>
</feature>
<dbReference type="InterPro" id="IPR035906">
    <property type="entry name" value="MetI-like_sf"/>
</dbReference>
<dbReference type="Proteomes" id="UP000733379">
    <property type="component" value="Unassembled WGS sequence"/>
</dbReference>